<keyword evidence="1" id="KW-0175">Coiled coil</keyword>
<accession>A0ABT8F9Q1</accession>
<evidence type="ECO:0000313" key="4">
    <source>
        <dbReference type="Proteomes" id="UP001168552"/>
    </source>
</evidence>
<name>A0ABT8F9Q1_9BACT</name>
<evidence type="ECO:0000259" key="2">
    <source>
        <dbReference type="Pfam" id="PF01553"/>
    </source>
</evidence>
<reference evidence="3" key="1">
    <citation type="submission" date="2023-06" db="EMBL/GenBank/DDBJ databases">
        <title>Cytophagales bacterium Strain LB-30, isolated from soil.</title>
        <authorList>
            <person name="Liu B."/>
        </authorList>
    </citation>
    <scope>NUCLEOTIDE SEQUENCE</scope>
    <source>
        <strain evidence="3">LB-30</strain>
    </source>
</reference>
<evidence type="ECO:0000313" key="3">
    <source>
        <dbReference type="EMBL" id="MDN4166979.1"/>
    </source>
</evidence>
<dbReference type="Pfam" id="PF01553">
    <property type="entry name" value="Acyltransferase"/>
    <property type="match status" value="1"/>
</dbReference>
<organism evidence="3 4">
    <name type="scientific">Shiella aurantiaca</name>
    <dbReference type="NCBI Taxonomy" id="3058365"/>
    <lineage>
        <taxon>Bacteria</taxon>
        <taxon>Pseudomonadati</taxon>
        <taxon>Bacteroidota</taxon>
        <taxon>Cytophagia</taxon>
        <taxon>Cytophagales</taxon>
        <taxon>Shiellaceae</taxon>
        <taxon>Shiella</taxon>
    </lineage>
</organism>
<feature type="domain" description="Phospholipid/glycerol acyltransferase" evidence="2">
    <location>
        <begin position="80"/>
        <end position="222"/>
    </location>
</feature>
<proteinExistence type="predicted"/>
<dbReference type="GO" id="GO:0016746">
    <property type="term" value="F:acyltransferase activity"/>
    <property type="evidence" value="ECO:0007669"/>
    <property type="project" value="UniProtKB-KW"/>
</dbReference>
<keyword evidence="4" id="KW-1185">Reference proteome</keyword>
<protein>
    <submittedName>
        <fullName evidence="3">1-acyl-sn-glycerol-3-phosphate acyltransferase</fullName>
    </submittedName>
</protein>
<comment type="caution">
    <text evidence="3">The sequence shown here is derived from an EMBL/GenBank/DDBJ whole genome shotgun (WGS) entry which is preliminary data.</text>
</comment>
<dbReference type="RefSeq" id="WP_320005518.1">
    <property type="nucleotide sequence ID" value="NZ_JAUHJS010000010.1"/>
</dbReference>
<evidence type="ECO:0000256" key="1">
    <source>
        <dbReference type="SAM" id="Coils"/>
    </source>
</evidence>
<keyword evidence="3" id="KW-0808">Transferase</keyword>
<feature type="coiled-coil region" evidence="1">
    <location>
        <begin position="275"/>
        <end position="302"/>
    </location>
</feature>
<dbReference type="Proteomes" id="UP001168552">
    <property type="component" value="Unassembled WGS sequence"/>
</dbReference>
<gene>
    <name evidence="3" type="ORF">QWY31_15820</name>
</gene>
<dbReference type="EMBL" id="JAUHJS010000010">
    <property type="protein sequence ID" value="MDN4166979.1"/>
    <property type="molecule type" value="Genomic_DNA"/>
</dbReference>
<dbReference type="InterPro" id="IPR002123">
    <property type="entry name" value="Plipid/glycerol_acylTrfase"/>
</dbReference>
<dbReference type="SUPFAM" id="SSF69593">
    <property type="entry name" value="Glycerol-3-phosphate (1)-acyltransferase"/>
    <property type="match status" value="1"/>
</dbReference>
<keyword evidence="3" id="KW-0012">Acyltransferase</keyword>
<dbReference type="PANTHER" id="PTHR30068">
    <property type="entry name" value="URONATE ISOMERASE"/>
    <property type="match status" value="1"/>
</dbReference>
<dbReference type="PANTHER" id="PTHR30068:SF3">
    <property type="entry name" value="PHOSPHOLIPID_GLYCEROL ACYLTRANSFERASE DOMAIN-CONTAINING PROTEIN"/>
    <property type="match status" value="1"/>
</dbReference>
<sequence>MMDFDAIRPYRDHEVPAVIEGLLKNPTFLGISQRFFPEPQFSEIKGKMEQITTIKQFQQNIISLVAKLFLKQTTEGLSTSGVENLEMGKSYLFISNHRDIILDPAILNLTLNDAGLETTEIAIGDNLLIEPWISDMARLNKSFLVNRNVPPRQMYESSQRLSAYIRHSIVERKASVWIAQREGRTKDGFDRTHPGLLKMLVVSGADDLIENLQALNIVPVSISYELDPCDMLKARELMMKIESGYVKTAEDDLNSMVTGIMGRKGKVHLAIGKPLNEEIQTLQQFSNKNDQLKELANMVDRQIMRSYKLWPSNFIAFDTIHQSKQYAHLYNADDKARFDEYLESRLAKAGEQAEKIKKLVLGMYANTVINKTEMVDTVA</sequence>